<keyword evidence="5" id="KW-1185">Reference proteome</keyword>
<dbReference type="EMBL" id="JBANCF010000002">
    <property type="protein sequence ID" value="MEM0572481.1"/>
    <property type="molecule type" value="Genomic_DNA"/>
</dbReference>
<keyword evidence="1" id="KW-0732">Signal</keyword>
<proteinExistence type="predicted"/>
<dbReference type="Proteomes" id="UP001388259">
    <property type="component" value="Unassembled WGS sequence"/>
</dbReference>
<feature type="signal peptide" evidence="1">
    <location>
        <begin position="1"/>
        <end position="19"/>
    </location>
</feature>
<evidence type="ECO:0000256" key="1">
    <source>
        <dbReference type="SAM" id="SignalP"/>
    </source>
</evidence>
<reference evidence="2 5" key="1">
    <citation type="submission" date="2024-01" db="EMBL/GenBank/DDBJ databases">
        <title>Aequorivita flavus sp. nov., isolated from deep-sea sediment.</title>
        <authorList>
            <person name="Chen X."/>
        </authorList>
    </citation>
    <scope>NUCLEOTIDE SEQUENCE</scope>
    <source>
        <strain evidence="2">MCCC 1A16923</strain>
        <strain evidence="3 5">MCCC 1A16935</strain>
    </source>
</reference>
<feature type="chain" id="PRO_5044324441" evidence="1">
    <location>
        <begin position="20"/>
        <end position="111"/>
    </location>
</feature>
<dbReference type="RefSeq" id="WP_279449852.1">
    <property type="nucleotide sequence ID" value="NZ_JAZBJM010000002.1"/>
</dbReference>
<gene>
    <name evidence="3" type="ORF">VZD24_03040</name>
    <name evidence="2" type="ORF">VZD85_05065</name>
</gene>
<evidence type="ECO:0000313" key="3">
    <source>
        <dbReference type="EMBL" id="MEM0572481.1"/>
    </source>
</evidence>
<sequence>MKKIISLLLVVFISTVVVAQNKNEYVIHGNLIKATIYNQDGSLAQTGYYTKDNKPTGQWISYDLQGNKTAVATYKDGEKVGTWFFYQDDILQEVSFVASRIAKVTTLKIEN</sequence>
<name>A0AB35YR65_9FLAO</name>
<organism evidence="2 4">
    <name type="scientific">Aequorivita flava</name>
    <dbReference type="NCBI Taxonomy" id="3114371"/>
    <lineage>
        <taxon>Bacteria</taxon>
        <taxon>Pseudomonadati</taxon>
        <taxon>Bacteroidota</taxon>
        <taxon>Flavobacteriia</taxon>
        <taxon>Flavobacteriales</taxon>
        <taxon>Flavobacteriaceae</taxon>
        <taxon>Aequorivita</taxon>
    </lineage>
</organism>
<dbReference type="Proteomes" id="UP001390963">
    <property type="component" value="Unassembled WGS sequence"/>
</dbReference>
<evidence type="ECO:0000313" key="4">
    <source>
        <dbReference type="Proteomes" id="UP001388259"/>
    </source>
</evidence>
<dbReference type="Gene3D" id="2.20.110.10">
    <property type="entry name" value="Histone H3 K4-specific methyltransferase SET7/9 N-terminal domain"/>
    <property type="match status" value="1"/>
</dbReference>
<accession>A0AB35YR65</accession>
<evidence type="ECO:0000313" key="2">
    <source>
        <dbReference type="EMBL" id="MEM0517712.1"/>
    </source>
</evidence>
<dbReference type="SUPFAM" id="SSF82185">
    <property type="entry name" value="Histone H3 K4-specific methyltransferase SET7/9 N-terminal domain"/>
    <property type="match status" value="1"/>
</dbReference>
<dbReference type="EMBL" id="JAZBJM010000002">
    <property type="protein sequence ID" value="MEM0517712.1"/>
    <property type="molecule type" value="Genomic_DNA"/>
</dbReference>
<protein>
    <submittedName>
        <fullName evidence="2">Nicotinic acid mononucleotide adenyltransferase</fullName>
    </submittedName>
</protein>
<comment type="caution">
    <text evidence="2">The sequence shown here is derived from an EMBL/GenBank/DDBJ whole genome shotgun (WGS) entry which is preliminary data.</text>
</comment>
<evidence type="ECO:0000313" key="5">
    <source>
        <dbReference type="Proteomes" id="UP001390963"/>
    </source>
</evidence>
<dbReference type="AlphaFoldDB" id="A0AB35YR65"/>